<dbReference type="EC" id="2.7.13.3" evidence="2"/>
<accession>A0A5C5GDV6</accession>
<proteinExistence type="predicted"/>
<dbReference type="PANTHER" id="PTHR43711">
    <property type="entry name" value="TWO-COMPONENT HISTIDINE KINASE"/>
    <property type="match status" value="1"/>
</dbReference>
<dbReference type="Pfam" id="PF02518">
    <property type="entry name" value="HATPase_c"/>
    <property type="match status" value="1"/>
</dbReference>
<feature type="transmembrane region" description="Helical" evidence="7">
    <location>
        <begin position="41"/>
        <end position="58"/>
    </location>
</feature>
<dbReference type="SMART" id="SM00387">
    <property type="entry name" value="HATPase_c"/>
    <property type="match status" value="1"/>
</dbReference>
<evidence type="ECO:0000256" key="7">
    <source>
        <dbReference type="SAM" id="Phobius"/>
    </source>
</evidence>
<dbReference type="PRINTS" id="PR00344">
    <property type="entry name" value="BCTRLSENSOR"/>
</dbReference>
<keyword evidence="10" id="KW-1185">Reference proteome</keyword>
<comment type="catalytic activity">
    <reaction evidence="1">
        <text>ATP + protein L-histidine = ADP + protein N-phospho-L-histidine.</text>
        <dbReference type="EC" id="2.7.13.3"/>
    </reaction>
</comment>
<evidence type="ECO:0000256" key="4">
    <source>
        <dbReference type="ARBA" id="ARBA00022679"/>
    </source>
</evidence>
<dbReference type="SUPFAM" id="SSF47384">
    <property type="entry name" value="Homodimeric domain of signal transducing histidine kinase"/>
    <property type="match status" value="1"/>
</dbReference>
<feature type="domain" description="Histidine kinase" evidence="8">
    <location>
        <begin position="370"/>
        <end position="588"/>
    </location>
</feature>
<dbReference type="Pfam" id="PF00512">
    <property type="entry name" value="HisKA"/>
    <property type="match status" value="1"/>
</dbReference>
<dbReference type="EMBL" id="VFFF01000001">
    <property type="protein sequence ID" value="TNY32179.1"/>
    <property type="molecule type" value="Genomic_DNA"/>
</dbReference>
<feature type="transmembrane region" description="Helical" evidence="7">
    <location>
        <begin position="103"/>
        <end position="122"/>
    </location>
</feature>
<dbReference type="PROSITE" id="PS50109">
    <property type="entry name" value="HIS_KIN"/>
    <property type="match status" value="1"/>
</dbReference>
<dbReference type="Pfam" id="PF16927">
    <property type="entry name" value="HisKA_7TM"/>
    <property type="match status" value="1"/>
</dbReference>
<keyword evidence="7" id="KW-1133">Transmembrane helix</keyword>
<evidence type="ECO:0000256" key="6">
    <source>
        <dbReference type="ARBA" id="ARBA00023012"/>
    </source>
</evidence>
<reference evidence="9 10" key="1">
    <citation type="submission" date="2019-06" db="EMBL/GenBank/DDBJ databases">
        <title>Genome of new Rhodobacteraceae sp. SM1903.</title>
        <authorList>
            <person name="Ren X."/>
        </authorList>
    </citation>
    <scope>NUCLEOTIDE SEQUENCE [LARGE SCALE GENOMIC DNA]</scope>
    <source>
        <strain evidence="9 10">SM1903</strain>
    </source>
</reference>
<keyword evidence="6" id="KW-0902">Two-component regulatory system</keyword>
<dbReference type="InterPro" id="IPR036890">
    <property type="entry name" value="HATPase_C_sf"/>
</dbReference>
<dbReference type="OrthoDB" id="7179697at2"/>
<feature type="transmembrane region" description="Helical" evidence="7">
    <location>
        <begin position="152"/>
        <end position="172"/>
    </location>
</feature>
<organism evidence="9 10">
    <name type="scientific">Pelagovum pacificum</name>
    <dbReference type="NCBI Taxonomy" id="2588711"/>
    <lineage>
        <taxon>Bacteria</taxon>
        <taxon>Pseudomonadati</taxon>
        <taxon>Pseudomonadota</taxon>
        <taxon>Alphaproteobacteria</taxon>
        <taxon>Rhodobacterales</taxon>
        <taxon>Paracoccaceae</taxon>
        <taxon>Pelagovum</taxon>
    </lineage>
</organism>
<dbReference type="InterPro" id="IPR050736">
    <property type="entry name" value="Sensor_HK_Regulatory"/>
</dbReference>
<evidence type="ECO:0000259" key="8">
    <source>
        <dbReference type="PROSITE" id="PS50109"/>
    </source>
</evidence>
<dbReference type="PANTHER" id="PTHR43711:SF31">
    <property type="entry name" value="HISTIDINE KINASE"/>
    <property type="match status" value="1"/>
</dbReference>
<keyword evidence="4" id="KW-0808">Transferase</keyword>
<dbReference type="FunFam" id="3.30.565.10:FF:000006">
    <property type="entry name" value="Sensor histidine kinase WalK"/>
    <property type="match status" value="1"/>
</dbReference>
<keyword evidence="5" id="KW-0418">Kinase</keyword>
<gene>
    <name evidence="9" type="ORF">FHY64_02455</name>
</gene>
<protein>
    <recommendedName>
        <fullName evidence="2">histidine kinase</fullName>
        <ecNumber evidence="2">2.7.13.3</ecNumber>
    </recommendedName>
</protein>
<dbReference type="InterPro" id="IPR031621">
    <property type="entry name" value="HisKA_7TM"/>
</dbReference>
<keyword evidence="7" id="KW-0812">Transmembrane</keyword>
<evidence type="ECO:0000256" key="3">
    <source>
        <dbReference type="ARBA" id="ARBA00022553"/>
    </source>
</evidence>
<dbReference type="Gene3D" id="1.10.287.130">
    <property type="match status" value="1"/>
</dbReference>
<dbReference type="SMART" id="SM00388">
    <property type="entry name" value="HisKA"/>
    <property type="match status" value="1"/>
</dbReference>
<evidence type="ECO:0000256" key="1">
    <source>
        <dbReference type="ARBA" id="ARBA00000085"/>
    </source>
</evidence>
<name>A0A5C5GDV6_9RHOB</name>
<dbReference type="InterPro" id="IPR003594">
    <property type="entry name" value="HATPase_dom"/>
</dbReference>
<feature type="transmembrane region" description="Helical" evidence="7">
    <location>
        <begin position="184"/>
        <end position="206"/>
    </location>
</feature>
<dbReference type="RefSeq" id="WP_140192858.1">
    <property type="nucleotide sequence ID" value="NZ_CP065915.1"/>
</dbReference>
<dbReference type="InterPro" id="IPR004358">
    <property type="entry name" value="Sig_transdc_His_kin-like_C"/>
</dbReference>
<evidence type="ECO:0000256" key="2">
    <source>
        <dbReference type="ARBA" id="ARBA00012438"/>
    </source>
</evidence>
<dbReference type="Proteomes" id="UP000314011">
    <property type="component" value="Unassembled WGS sequence"/>
</dbReference>
<dbReference type="InterPro" id="IPR036097">
    <property type="entry name" value="HisK_dim/P_sf"/>
</dbReference>
<feature type="transmembrane region" description="Helical" evidence="7">
    <location>
        <begin position="70"/>
        <end position="91"/>
    </location>
</feature>
<keyword evidence="3" id="KW-0597">Phosphoprotein</keyword>
<dbReference type="SUPFAM" id="SSF55874">
    <property type="entry name" value="ATPase domain of HSP90 chaperone/DNA topoisomerase II/histidine kinase"/>
    <property type="match status" value="1"/>
</dbReference>
<sequence length="596" mass="65944">MNCFESLVIDGTFEVGIAIICLIAGLTLWTWRRPVGQGNDFFLLTHVGLMTWLGLSILQVASPTASCKVFWYTLTLPALTFSTMSWSLFLIEFGPLQLRGVRRWGYPALAVSTLALALLAATNGWHESLVTSATQLTFLDERPSITPQWGRAFYGMLAYNYGWVTFAAIVSLRGLQQAGPSFRLLFGNLLIMTLVPVVTNTAYLLFGFTIAGVDPTPYGFVISLVAYGWILVNSRLLSVEVVGERYLYQYADHPKVIVERAGKLVSMNPFAKALIDGPGGEQMRETVDRMVATLIAGEKIDPHHHDVIDGRAYRPSVLFVENPVHPDRPFLGWTINMVDVTEEEETAQRLMAANERAEEIVRLQSELVSVISHELRTPLTSIRGTLDLLEVGKFGELPIPAQRGIGIARRNSRRLGRLIDDLLNLHKLEAGQFEFHLDDLEVTHILEAAIEDLESYALQRNVRLVFNKGSQAWIRADFTRLQQVISNVVSNAVKFSADGGVVRIEAVKADDFVEVLITDTGVGIAEGSEENVFGRFAQIDSSSTRAQEGTGLGMTIAKLMIEEMGGQIYYRSKLGVGTTFHLLVPLAKVEKLEAVA</sequence>
<dbReference type="AlphaFoldDB" id="A0A5C5GDV6"/>
<evidence type="ECO:0000313" key="9">
    <source>
        <dbReference type="EMBL" id="TNY32179.1"/>
    </source>
</evidence>
<keyword evidence="7" id="KW-0472">Membrane</keyword>
<evidence type="ECO:0000256" key="5">
    <source>
        <dbReference type="ARBA" id="ARBA00022777"/>
    </source>
</evidence>
<dbReference type="InterPro" id="IPR003661">
    <property type="entry name" value="HisK_dim/P_dom"/>
</dbReference>
<feature type="transmembrane region" description="Helical" evidence="7">
    <location>
        <begin position="218"/>
        <end position="237"/>
    </location>
</feature>
<dbReference type="CDD" id="cd00082">
    <property type="entry name" value="HisKA"/>
    <property type="match status" value="1"/>
</dbReference>
<dbReference type="InterPro" id="IPR005467">
    <property type="entry name" value="His_kinase_dom"/>
</dbReference>
<comment type="caution">
    <text evidence="9">The sequence shown here is derived from an EMBL/GenBank/DDBJ whole genome shotgun (WGS) entry which is preliminary data.</text>
</comment>
<evidence type="ECO:0000313" key="10">
    <source>
        <dbReference type="Proteomes" id="UP000314011"/>
    </source>
</evidence>
<feature type="transmembrane region" description="Helical" evidence="7">
    <location>
        <begin position="12"/>
        <end position="29"/>
    </location>
</feature>
<dbReference type="Gene3D" id="3.30.565.10">
    <property type="entry name" value="Histidine kinase-like ATPase, C-terminal domain"/>
    <property type="match status" value="1"/>
</dbReference>
<dbReference type="GO" id="GO:0000155">
    <property type="term" value="F:phosphorelay sensor kinase activity"/>
    <property type="evidence" value="ECO:0007669"/>
    <property type="project" value="InterPro"/>
</dbReference>